<feature type="region of interest" description="Disordered" evidence="1">
    <location>
        <begin position="1"/>
        <end position="29"/>
    </location>
</feature>
<feature type="non-terminal residue" evidence="2">
    <location>
        <position position="77"/>
    </location>
</feature>
<dbReference type="AlphaFoldDB" id="A0AAD8EYC5"/>
<feature type="compositionally biased region" description="Polar residues" evidence="1">
    <location>
        <begin position="1"/>
        <end position="14"/>
    </location>
</feature>
<reference evidence="2" key="1">
    <citation type="journal article" date="2023" name="PLoS Negl. Trop. Dis.">
        <title>A genome sequence for Biomphalaria pfeifferi, the major vector snail for the human-infecting parasite Schistosoma mansoni.</title>
        <authorList>
            <person name="Bu L."/>
            <person name="Lu L."/>
            <person name="Laidemitt M.R."/>
            <person name="Zhang S.M."/>
            <person name="Mutuku M."/>
            <person name="Mkoji G."/>
            <person name="Steinauer M."/>
            <person name="Loker E.S."/>
        </authorList>
    </citation>
    <scope>NUCLEOTIDE SEQUENCE</scope>
    <source>
        <strain evidence="2">KasaAsao</strain>
    </source>
</reference>
<reference evidence="2" key="2">
    <citation type="submission" date="2023-04" db="EMBL/GenBank/DDBJ databases">
        <authorList>
            <person name="Bu L."/>
            <person name="Lu L."/>
            <person name="Laidemitt M.R."/>
            <person name="Zhang S.M."/>
            <person name="Mutuku M."/>
            <person name="Mkoji G."/>
            <person name="Steinauer M."/>
            <person name="Loker E.S."/>
        </authorList>
    </citation>
    <scope>NUCLEOTIDE SEQUENCE</scope>
    <source>
        <strain evidence="2">KasaAsao</strain>
        <tissue evidence="2">Whole Snail</tissue>
    </source>
</reference>
<organism evidence="2 3">
    <name type="scientific">Biomphalaria pfeifferi</name>
    <name type="common">Bloodfluke planorb</name>
    <name type="synonym">Freshwater snail</name>
    <dbReference type="NCBI Taxonomy" id="112525"/>
    <lineage>
        <taxon>Eukaryota</taxon>
        <taxon>Metazoa</taxon>
        <taxon>Spiralia</taxon>
        <taxon>Lophotrochozoa</taxon>
        <taxon>Mollusca</taxon>
        <taxon>Gastropoda</taxon>
        <taxon>Heterobranchia</taxon>
        <taxon>Euthyneura</taxon>
        <taxon>Panpulmonata</taxon>
        <taxon>Hygrophila</taxon>
        <taxon>Lymnaeoidea</taxon>
        <taxon>Planorbidae</taxon>
        <taxon>Biomphalaria</taxon>
    </lineage>
</organism>
<keyword evidence="3" id="KW-1185">Reference proteome</keyword>
<name>A0AAD8EYC5_BIOPF</name>
<evidence type="ECO:0000313" key="2">
    <source>
        <dbReference type="EMBL" id="KAK0043249.1"/>
    </source>
</evidence>
<comment type="caution">
    <text evidence="2">The sequence shown here is derived from an EMBL/GenBank/DDBJ whole genome shotgun (WGS) entry which is preliminary data.</text>
</comment>
<dbReference type="Proteomes" id="UP001233172">
    <property type="component" value="Unassembled WGS sequence"/>
</dbReference>
<dbReference type="EMBL" id="JASAOG010000221">
    <property type="protein sequence ID" value="KAK0043249.1"/>
    <property type="molecule type" value="Genomic_DNA"/>
</dbReference>
<feature type="non-terminal residue" evidence="2">
    <location>
        <position position="1"/>
    </location>
</feature>
<sequence>ATMDSPYTTSSSNVDPWRTDLDDQSPPPNIFFDLTPRDHGGEGNMASLGLSPMELEQLPNFFSLPPCAPYKYGHLSD</sequence>
<gene>
    <name evidence="2" type="ORF">Bpfe_027343</name>
</gene>
<protein>
    <submittedName>
        <fullName evidence="2">Protein glass</fullName>
    </submittedName>
</protein>
<accession>A0AAD8EYC5</accession>
<evidence type="ECO:0000256" key="1">
    <source>
        <dbReference type="SAM" id="MobiDB-lite"/>
    </source>
</evidence>
<evidence type="ECO:0000313" key="3">
    <source>
        <dbReference type="Proteomes" id="UP001233172"/>
    </source>
</evidence>
<proteinExistence type="predicted"/>